<evidence type="ECO:0000313" key="3">
    <source>
        <dbReference type="Proteomes" id="UP000287651"/>
    </source>
</evidence>
<feature type="chain" id="PRO_5019251981" evidence="1">
    <location>
        <begin position="27"/>
        <end position="78"/>
    </location>
</feature>
<comment type="caution">
    <text evidence="2">The sequence shown here is derived from an EMBL/GenBank/DDBJ whole genome shotgun (WGS) entry which is preliminary data.</text>
</comment>
<dbReference type="EMBL" id="AMZH03004587">
    <property type="protein sequence ID" value="RRT68769.1"/>
    <property type="molecule type" value="Genomic_DNA"/>
</dbReference>
<protein>
    <submittedName>
        <fullName evidence="2">Uncharacterized protein</fullName>
    </submittedName>
</protein>
<proteinExistence type="predicted"/>
<gene>
    <name evidence="2" type="ORF">B296_00038030</name>
</gene>
<dbReference type="Proteomes" id="UP000287651">
    <property type="component" value="Unassembled WGS sequence"/>
</dbReference>
<organism evidence="2 3">
    <name type="scientific">Ensete ventricosum</name>
    <name type="common">Abyssinian banana</name>
    <name type="synonym">Musa ensete</name>
    <dbReference type="NCBI Taxonomy" id="4639"/>
    <lineage>
        <taxon>Eukaryota</taxon>
        <taxon>Viridiplantae</taxon>
        <taxon>Streptophyta</taxon>
        <taxon>Embryophyta</taxon>
        <taxon>Tracheophyta</taxon>
        <taxon>Spermatophyta</taxon>
        <taxon>Magnoliopsida</taxon>
        <taxon>Liliopsida</taxon>
        <taxon>Zingiberales</taxon>
        <taxon>Musaceae</taxon>
        <taxon>Ensete</taxon>
    </lineage>
</organism>
<evidence type="ECO:0000313" key="2">
    <source>
        <dbReference type="EMBL" id="RRT68769.1"/>
    </source>
</evidence>
<evidence type="ECO:0000256" key="1">
    <source>
        <dbReference type="SAM" id="SignalP"/>
    </source>
</evidence>
<sequence>NIPYAPRAFLSTLFVLLPLSPRSLRSGSPEPCRHPDPVKKVSDLAIPPESGGGEGLILLRVGLLRLDPVSGSLIPEGM</sequence>
<keyword evidence="1" id="KW-0732">Signal</keyword>
<feature type="non-terminal residue" evidence="2">
    <location>
        <position position="1"/>
    </location>
</feature>
<reference evidence="2 3" key="1">
    <citation type="journal article" date="2014" name="Agronomy (Basel)">
        <title>A Draft Genome Sequence for Ensete ventricosum, the Drought-Tolerant Tree Against Hunger.</title>
        <authorList>
            <person name="Harrison J."/>
            <person name="Moore K.A."/>
            <person name="Paszkiewicz K."/>
            <person name="Jones T."/>
            <person name="Grant M."/>
            <person name="Ambacheew D."/>
            <person name="Muzemil S."/>
            <person name="Studholme D.J."/>
        </authorList>
    </citation>
    <scope>NUCLEOTIDE SEQUENCE [LARGE SCALE GENOMIC DNA]</scope>
</reference>
<name>A0A426ZXK9_ENSVE</name>
<accession>A0A426ZXK9</accession>
<feature type="signal peptide" evidence="1">
    <location>
        <begin position="1"/>
        <end position="26"/>
    </location>
</feature>
<dbReference type="AlphaFoldDB" id="A0A426ZXK9"/>